<keyword evidence="2" id="KW-1185">Reference proteome</keyword>
<accession>A0A8J5XZM4</accession>
<name>A0A8J5XZM4_9ROSI</name>
<reference evidence="1 2" key="1">
    <citation type="journal article" date="2021" name="bioRxiv">
        <title>The Gossypium anomalum genome as a resource for cotton improvement and evolutionary analysis of hybrid incompatibility.</title>
        <authorList>
            <person name="Grover C.E."/>
            <person name="Yuan D."/>
            <person name="Arick M.A."/>
            <person name="Miller E.R."/>
            <person name="Hu G."/>
            <person name="Peterson D.G."/>
            <person name="Wendel J.F."/>
            <person name="Udall J.A."/>
        </authorList>
    </citation>
    <scope>NUCLEOTIDE SEQUENCE [LARGE SCALE GENOMIC DNA]</scope>
    <source>
        <strain evidence="1">JFW-Udall</strain>
        <tissue evidence="1">Leaf</tissue>
    </source>
</reference>
<dbReference type="AlphaFoldDB" id="A0A8J5XZM4"/>
<dbReference type="Proteomes" id="UP000701853">
    <property type="component" value="Chromosome 13"/>
</dbReference>
<organism evidence="1 2">
    <name type="scientific">Gossypium anomalum</name>
    <dbReference type="NCBI Taxonomy" id="47600"/>
    <lineage>
        <taxon>Eukaryota</taxon>
        <taxon>Viridiplantae</taxon>
        <taxon>Streptophyta</taxon>
        <taxon>Embryophyta</taxon>
        <taxon>Tracheophyta</taxon>
        <taxon>Spermatophyta</taxon>
        <taxon>Magnoliopsida</taxon>
        <taxon>eudicotyledons</taxon>
        <taxon>Gunneridae</taxon>
        <taxon>Pentapetalae</taxon>
        <taxon>rosids</taxon>
        <taxon>malvids</taxon>
        <taxon>Malvales</taxon>
        <taxon>Malvaceae</taxon>
        <taxon>Malvoideae</taxon>
        <taxon>Gossypium</taxon>
    </lineage>
</organism>
<gene>
    <name evidence="1" type="ORF">CXB51_037016</name>
</gene>
<dbReference type="OrthoDB" id="10430029at2759"/>
<evidence type="ECO:0000313" key="1">
    <source>
        <dbReference type="EMBL" id="KAG8471347.1"/>
    </source>
</evidence>
<dbReference type="EMBL" id="JAHUZN010000013">
    <property type="protein sequence ID" value="KAG8471347.1"/>
    <property type="molecule type" value="Genomic_DNA"/>
</dbReference>
<evidence type="ECO:0000313" key="2">
    <source>
        <dbReference type="Proteomes" id="UP000701853"/>
    </source>
</evidence>
<sequence>MNNLDFNLSSPDISPALKLHHFIPSTPCFSSTKDSSHLNLCHYRFYIAFGLELRVDHRMVD</sequence>
<protein>
    <submittedName>
        <fullName evidence="1">Uncharacterized protein</fullName>
    </submittedName>
</protein>
<comment type="caution">
    <text evidence="1">The sequence shown here is derived from an EMBL/GenBank/DDBJ whole genome shotgun (WGS) entry which is preliminary data.</text>
</comment>
<proteinExistence type="predicted"/>